<dbReference type="OrthoDB" id="8225825at2"/>
<dbReference type="Gene3D" id="1.20.120.520">
    <property type="entry name" value="nmb1532 protein domain like"/>
    <property type="match status" value="1"/>
</dbReference>
<dbReference type="CDD" id="cd12108">
    <property type="entry name" value="Hr-like"/>
    <property type="match status" value="1"/>
</dbReference>
<feature type="domain" description="Hemerythrin-like" evidence="4">
    <location>
        <begin position="181"/>
        <end position="322"/>
    </location>
</feature>
<evidence type="ECO:0000256" key="1">
    <source>
        <dbReference type="ARBA" id="ARBA00008710"/>
    </source>
</evidence>
<evidence type="ECO:0000313" key="5">
    <source>
        <dbReference type="EMBL" id="ARF57911.1"/>
    </source>
</evidence>
<organism evidence="5 6">
    <name type="scientific">Streptomyces gilvosporeus</name>
    <dbReference type="NCBI Taxonomy" id="553510"/>
    <lineage>
        <taxon>Bacteria</taxon>
        <taxon>Bacillati</taxon>
        <taxon>Actinomycetota</taxon>
        <taxon>Actinomycetes</taxon>
        <taxon>Kitasatosporales</taxon>
        <taxon>Streptomycetaceae</taxon>
        <taxon>Streptomyces</taxon>
    </lineage>
</organism>
<dbReference type="RefSeq" id="WP_083107892.1">
    <property type="nucleotide sequence ID" value="NZ_CP020569.1"/>
</dbReference>
<dbReference type="InterPro" id="IPR004378">
    <property type="entry name" value="F420H2_quin_Rdtase"/>
</dbReference>
<feature type="compositionally biased region" description="Low complexity" evidence="3">
    <location>
        <begin position="1"/>
        <end position="23"/>
    </location>
</feature>
<sequence>MTNAPNTPTTPTKPTTPKTANTPDKSNPSTPTPLDFNQWVIEQFRANEGRVGGPFEGGDLLLLTTTGAKSGEEHTTPLAYFREGDLLLIVGSAGGAPQHPAWYHNLLAHPMVRVEVGTEVFAAIAVPAEGDRRDRLFEQVVRAAPGYADYQRRTTRSLPVVTLRRSEPEEGEGPREVTNLAEKLLEVHSWLRVQLHQVREEADAHFAARAAHQGPGAPPAPGLSMQLRQHCLAFCESLEFHHTGEDAHIFPALERRHPHLRDALRRLRAEHRTVARIKGELHALLSDIATADPARFRAELDRMTEELRAHLDFEEEALIPVLADIPFPPTAPVREAADGATA</sequence>
<dbReference type="Gene3D" id="2.30.110.10">
    <property type="entry name" value="Electron Transport, Fmn-binding Protein, Chain A"/>
    <property type="match status" value="1"/>
</dbReference>
<gene>
    <name evidence="5" type="ORF">B1H19_30285</name>
</gene>
<dbReference type="GO" id="GO:0005886">
    <property type="term" value="C:plasma membrane"/>
    <property type="evidence" value="ECO:0007669"/>
    <property type="project" value="TreeGrafter"/>
</dbReference>
<accession>A0A1V0TYD1</accession>
<proteinExistence type="inferred from homology"/>
<evidence type="ECO:0000259" key="4">
    <source>
        <dbReference type="Pfam" id="PF01814"/>
    </source>
</evidence>
<dbReference type="Pfam" id="PF04075">
    <property type="entry name" value="F420H2_quin_red"/>
    <property type="match status" value="1"/>
</dbReference>
<dbReference type="GO" id="GO:0070967">
    <property type="term" value="F:coenzyme F420 binding"/>
    <property type="evidence" value="ECO:0007669"/>
    <property type="project" value="TreeGrafter"/>
</dbReference>
<evidence type="ECO:0000313" key="6">
    <source>
        <dbReference type="Proteomes" id="UP000192726"/>
    </source>
</evidence>
<dbReference type="InterPro" id="IPR012349">
    <property type="entry name" value="Split_barrel_FMN-bd"/>
</dbReference>
<dbReference type="EMBL" id="CP020569">
    <property type="protein sequence ID" value="ARF57911.1"/>
    <property type="molecule type" value="Genomic_DNA"/>
</dbReference>
<comment type="catalytic activity">
    <reaction evidence="2">
        <text>oxidized coenzyme F420-(gamma-L-Glu)(n) + a quinol + H(+) = reduced coenzyme F420-(gamma-L-Glu)(n) + a quinone</text>
        <dbReference type="Rhea" id="RHEA:39663"/>
        <dbReference type="Rhea" id="RHEA-COMP:12939"/>
        <dbReference type="Rhea" id="RHEA-COMP:14378"/>
        <dbReference type="ChEBI" id="CHEBI:15378"/>
        <dbReference type="ChEBI" id="CHEBI:24646"/>
        <dbReference type="ChEBI" id="CHEBI:132124"/>
        <dbReference type="ChEBI" id="CHEBI:133980"/>
        <dbReference type="ChEBI" id="CHEBI:139511"/>
    </reaction>
</comment>
<dbReference type="PANTHER" id="PTHR39428">
    <property type="entry name" value="F420H(2)-DEPENDENT QUINONE REDUCTASE RV1261C"/>
    <property type="match status" value="1"/>
</dbReference>
<dbReference type="PANTHER" id="PTHR39428:SF1">
    <property type="entry name" value="F420H(2)-DEPENDENT QUINONE REDUCTASE RV1261C"/>
    <property type="match status" value="1"/>
</dbReference>
<evidence type="ECO:0000256" key="3">
    <source>
        <dbReference type="SAM" id="MobiDB-lite"/>
    </source>
</evidence>
<dbReference type="AlphaFoldDB" id="A0A1V0TYD1"/>
<dbReference type="Pfam" id="PF01814">
    <property type="entry name" value="Hemerythrin"/>
    <property type="match status" value="1"/>
</dbReference>
<name>A0A1V0TYD1_9ACTN</name>
<dbReference type="Proteomes" id="UP000192726">
    <property type="component" value="Chromosome"/>
</dbReference>
<evidence type="ECO:0000256" key="2">
    <source>
        <dbReference type="ARBA" id="ARBA00049106"/>
    </source>
</evidence>
<keyword evidence="6" id="KW-1185">Reference proteome</keyword>
<feature type="region of interest" description="Disordered" evidence="3">
    <location>
        <begin position="1"/>
        <end position="35"/>
    </location>
</feature>
<protein>
    <submittedName>
        <fullName evidence="5">Cation-binding protein</fullName>
    </submittedName>
</protein>
<dbReference type="STRING" id="553510.B1H19_30285"/>
<comment type="similarity">
    <text evidence="1">Belongs to the F420H(2)-dependent quinone reductase family.</text>
</comment>
<dbReference type="NCBIfam" id="TIGR00026">
    <property type="entry name" value="hi_GC_TIGR00026"/>
    <property type="match status" value="1"/>
</dbReference>
<dbReference type="KEGG" id="sgv:B1H19_30285"/>
<dbReference type="InterPro" id="IPR012312">
    <property type="entry name" value="Hemerythrin-like"/>
</dbReference>
<dbReference type="GO" id="GO:0016491">
    <property type="term" value="F:oxidoreductase activity"/>
    <property type="evidence" value="ECO:0007669"/>
    <property type="project" value="InterPro"/>
</dbReference>
<reference evidence="5 6" key="1">
    <citation type="submission" date="2017-04" db="EMBL/GenBank/DDBJ databases">
        <title>Complete Genome Sequence of Streptomyces gilvosporeus F607, a Capable Producer of Natamycin.</title>
        <authorList>
            <person name="Zong G."/>
            <person name="Zhong C."/>
            <person name="Fu J."/>
            <person name="Qin R."/>
            <person name="Cao G."/>
        </authorList>
    </citation>
    <scope>NUCLEOTIDE SEQUENCE [LARGE SCALE GENOMIC DNA]</scope>
    <source>
        <strain evidence="5 6">F607</strain>
    </source>
</reference>